<proteinExistence type="predicted"/>
<reference evidence="2" key="1">
    <citation type="submission" date="2019-01" db="EMBL/GenBank/DDBJ databases">
        <title>Genomic analysis of Salicibibacter sp. NKC3-5.</title>
        <authorList>
            <person name="Oh Y.J."/>
        </authorList>
    </citation>
    <scope>NUCLEOTIDE SEQUENCE [LARGE SCALE GENOMIC DNA]</scope>
    <source>
        <strain evidence="2">NKC3-5</strain>
    </source>
</reference>
<name>A0A514LGD5_9BACI</name>
<dbReference type="EMBL" id="CP035485">
    <property type="protein sequence ID" value="QDI90903.1"/>
    <property type="molecule type" value="Genomic_DNA"/>
</dbReference>
<gene>
    <name evidence="1" type="ORF">EPH95_06695</name>
</gene>
<dbReference type="OrthoDB" id="1808132at2"/>
<dbReference type="Proteomes" id="UP000319756">
    <property type="component" value="Chromosome"/>
</dbReference>
<keyword evidence="2" id="KW-1185">Reference proteome</keyword>
<dbReference type="AlphaFoldDB" id="A0A514LGD5"/>
<protein>
    <submittedName>
        <fullName evidence="1">Uncharacterized protein</fullName>
    </submittedName>
</protein>
<organism evidence="1 2">
    <name type="scientific">Salicibibacter halophilus</name>
    <dbReference type="NCBI Taxonomy" id="2502791"/>
    <lineage>
        <taxon>Bacteria</taxon>
        <taxon>Bacillati</taxon>
        <taxon>Bacillota</taxon>
        <taxon>Bacilli</taxon>
        <taxon>Bacillales</taxon>
        <taxon>Bacillaceae</taxon>
        <taxon>Salicibibacter</taxon>
    </lineage>
</organism>
<dbReference type="KEGG" id="sale:EPH95_06695"/>
<accession>A0A514LGD5</accession>
<evidence type="ECO:0000313" key="2">
    <source>
        <dbReference type="Proteomes" id="UP000319756"/>
    </source>
</evidence>
<evidence type="ECO:0000313" key="1">
    <source>
        <dbReference type="EMBL" id="QDI90903.1"/>
    </source>
</evidence>
<sequence length="89" mass="10145">MERVQSTKELMEYISKMNRENSVGQFFIPGKGRFTLVLQEEDEQSISADVVANPALDEMITESKQQYQQGLGYSTSELLESLTSRDFES</sequence>